<protein>
    <submittedName>
        <fullName evidence="1">Uncharacterized protein</fullName>
    </submittedName>
</protein>
<sequence length="107" mass="12071">MGRDMNGVVLWSNESQQKAVIWCEDQGDLAFYSQGQCQALVDLHVGDLICFDLMLHQNRRMIENPLVLKEAASMGLAERLIMAQPRDVANLRPVQNSAQVIPFNPNF</sequence>
<evidence type="ECO:0000313" key="1">
    <source>
        <dbReference type="EMBL" id="NIZ62360.1"/>
    </source>
</evidence>
<evidence type="ECO:0000313" key="2">
    <source>
        <dbReference type="Proteomes" id="UP001429564"/>
    </source>
</evidence>
<dbReference type="EMBL" id="QHLQ01000016">
    <property type="protein sequence ID" value="NIZ62360.1"/>
    <property type="molecule type" value="Genomic_DNA"/>
</dbReference>
<organism evidence="1 2">
    <name type="scientific">Parasedimentitalea denitrificans</name>
    <dbReference type="NCBI Taxonomy" id="2211118"/>
    <lineage>
        <taxon>Bacteria</taxon>
        <taxon>Pseudomonadati</taxon>
        <taxon>Pseudomonadota</taxon>
        <taxon>Alphaproteobacteria</taxon>
        <taxon>Rhodobacterales</taxon>
        <taxon>Paracoccaceae</taxon>
        <taxon>Parasedimentitalea</taxon>
    </lineage>
</organism>
<gene>
    <name evidence="1" type="ORF">DL239_15415</name>
</gene>
<accession>A0ABX0WCE9</accession>
<reference evidence="1 2" key="1">
    <citation type="submission" date="2018-05" db="EMBL/GenBank/DDBJ databases">
        <authorList>
            <person name="Zhang Y.-J."/>
        </authorList>
    </citation>
    <scope>NUCLEOTIDE SEQUENCE [LARGE SCALE GENOMIC DNA]</scope>
    <source>
        <strain evidence="1 2">CY04</strain>
    </source>
</reference>
<keyword evidence="2" id="KW-1185">Reference proteome</keyword>
<comment type="caution">
    <text evidence="1">The sequence shown here is derived from an EMBL/GenBank/DDBJ whole genome shotgun (WGS) entry which is preliminary data.</text>
</comment>
<name>A0ABX0WCE9_9RHOB</name>
<dbReference type="Proteomes" id="UP001429564">
    <property type="component" value="Unassembled WGS sequence"/>
</dbReference>
<proteinExistence type="predicted"/>